<dbReference type="GO" id="GO:0005789">
    <property type="term" value="C:endoplasmic reticulum membrane"/>
    <property type="evidence" value="ECO:0007669"/>
    <property type="project" value="UniProtKB-SubCell"/>
</dbReference>
<evidence type="ECO:0000256" key="11">
    <source>
        <dbReference type="ARBA" id="ARBA00044743"/>
    </source>
</evidence>
<evidence type="ECO:0000256" key="14">
    <source>
        <dbReference type="RuleBase" id="RU364047"/>
    </source>
</evidence>
<feature type="transmembrane region" description="Helical" evidence="14">
    <location>
        <begin position="166"/>
        <end position="185"/>
    </location>
</feature>
<dbReference type="Proteomes" id="UP000002058">
    <property type="component" value="Unassembled WGS sequence"/>
</dbReference>
<protein>
    <recommendedName>
        <fullName evidence="4 14">Dol-P-Man:Man(5)GlcNAc(2)-PP-Dol alpha-1,3-mannosyltransferase</fullName>
        <ecNumber evidence="3 14">2.4.1.258</ecNumber>
    </recommendedName>
    <alternativeName>
        <fullName evidence="14">Dol-P-Man-dependent alpha(1-3)-mannosyltransferase</fullName>
    </alternativeName>
</protein>
<evidence type="ECO:0000256" key="3">
    <source>
        <dbReference type="ARBA" id="ARBA00011964"/>
    </source>
</evidence>
<comment type="pathway">
    <text evidence="2 14">Protein modification; protein glycosylation.</text>
</comment>
<dbReference type="GO" id="GO:0052925">
    <property type="term" value="F:dol-P-Man:Man(5)GlcNAc(2)-PP-Dol alpha-1,3-mannosyltransferase activity"/>
    <property type="evidence" value="ECO:0007669"/>
    <property type="project" value="UniProtKB-EC"/>
</dbReference>
<keyword evidence="5 14" id="KW-0328">Glycosyltransferase</keyword>
<evidence type="ECO:0000256" key="6">
    <source>
        <dbReference type="ARBA" id="ARBA00022679"/>
    </source>
</evidence>
<dbReference type="PANTHER" id="PTHR12646:SF0">
    <property type="entry name" value="DOL-P-MAN:MAN(5)GLCNAC(2)-PP-DOL ALPHA-1,3-MANNOSYLTRANSFERASE"/>
    <property type="match status" value="1"/>
</dbReference>
<feature type="transmembrane region" description="Helical" evidence="14">
    <location>
        <begin position="133"/>
        <end position="160"/>
    </location>
</feature>
<dbReference type="GeneID" id="8442110"/>
<evidence type="ECO:0000256" key="12">
    <source>
        <dbReference type="ARBA" id="ARBA00049506"/>
    </source>
</evidence>
<dbReference type="InterPro" id="IPR007873">
    <property type="entry name" value="Glycosyltransferase_ALG3"/>
</dbReference>
<keyword evidence="9 14" id="KW-1133">Transmembrane helix</keyword>
<dbReference type="EC" id="2.4.1.258" evidence="3 14"/>
<evidence type="ECO:0000313" key="16">
    <source>
        <dbReference type="EMBL" id="EEP80410.1"/>
    </source>
</evidence>
<dbReference type="VEuPathDB" id="FungiDB:UREG_05252"/>
<comment type="similarity">
    <text evidence="13">Belongs to the glycosyltransferase ALG3 family.</text>
</comment>
<name>C4JS13_UNCRE</name>
<feature type="region of interest" description="Disordered" evidence="15">
    <location>
        <begin position="1"/>
        <end position="30"/>
    </location>
</feature>
<gene>
    <name evidence="16" type="ORF">UREG_05252</name>
</gene>
<accession>C4JS13</accession>
<proteinExistence type="inferred from homology"/>
<evidence type="ECO:0000256" key="7">
    <source>
        <dbReference type="ARBA" id="ARBA00022692"/>
    </source>
</evidence>
<evidence type="ECO:0000256" key="4">
    <source>
        <dbReference type="ARBA" id="ARBA00015561"/>
    </source>
</evidence>
<dbReference type="Pfam" id="PF05208">
    <property type="entry name" value="ALG3"/>
    <property type="match status" value="1"/>
</dbReference>
<organism evidence="16 17">
    <name type="scientific">Uncinocarpus reesii (strain UAMH 1704)</name>
    <dbReference type="NCBI Taxonomy" id="336963"/>
    <lineage>
        <taxon>Eukaryota</taxon>
        <taxon>Fungi</taxon>
        <taxon>Dikarya</taxon>
        <taxon>Ascomycota</taxon>
        <taxon>Pezizomycotina</taxon>
        <taxon>Eurotiomycetes</taxon>
        <taxon>Eurotiomycetidae</taxon>
        <taxon>Onygenales</taxon>
        <taxon>Onygenaceae</taxon>
        <taxon>Uncinocarpus</taxon>
    </lineage>
</organism>
<dbReference type="HOGENOM" id="CLU_667636_0_0_1"/>
<keyword evidence="6 14" id="KW-0808">Transferase</keyword>
<keyword evidence="7 14" id="KW-0812">Transmembrane</keyword>
<keyword evidence="8 14" id="KW-0256">Endoplasmic reticulum</keyword>
<comment type="subcellular location">
    <subcellularLocation>
        <location evidence="1 14">Endoplasmic reticulum membrane</location>
        <topology evidence="1 14">Multi-pass membrane protein</topology>
    </subcellularLocation>
</comment>
<feature type="transmembrane region" description="Helical" evidence="14">
    <location>
        <begin position="58"/>
        <end position="80"/>
    </location>
</feature>
<evidence type="ECO:0000256" key="13">
    <source>
        <dbReference type="ARBA" id="ARBA00093457"/>
    </source>
</evidence>
<sequence>MYATPYPHTPEPANGITHDNVGEQTPKSTGSTGPLVYPAGHVYIFSFLHSATDEGRNIALAQLIFAGLYLVTLALVMATYRQSGAPPYLYPLLVVSKRLHSIFMLRMFNDGVATLFLWATIYMLQKRRWRTAVLFWSAGVSVKMTLLLVAPALAVILTLSVGFPNAVGLGMLSLLLQLLIAVPFLQRNPVGYFSRAFEFTRQFLFKWTGLLNVFIDSAPISSISLTQILLALSVRKESDKAGSRHFAGENHTLSFEKRVRQQNNVDLTGCRSPLCKKLALPVLFVPRMGDTVAALAIKRRAIAHFRYMFNPRIRLERVSKHFLELNDGCTSPCATSPSLCSLATIKQRTFFVLRKSNRVWKFMHKGLIMQSYKLLLIPLSAIIPHLSRPMAAFSQRWSLRHRCPAQAVSRTL</sequence>
<evidence type="ECO:0000256" key="2">
    <source>
        <dbReference type="ARBA" id="ARBA00004922"/>
    </source>
</evidence>
<evidence type="ECO:0000313" key="17">
    <source>
        <dbReference type="Proteomes" id="UP000002058"/>
    </source>
</evidence>
<dbReference type="AlphaFoldDB" id="C4JS13"/>
<keyword evidence="10 14" id="KW-0472">Membrane</keyword>
<comment type="function">
    <text evidence="11 14">Dol-P-Man:Man(5)GlcNAc(2)-PP-Dol alpha-1,3-mannosyltransferase that operates in the biosynthetic pathway of dolichol-linked oligosaccharides, the glycan precursors employed in protein asparagine (N)-glycosylation. The assembly of dolichol-linked oligosaccharides begins on the cytosolic side of the endoplasmic reticulum membrane and finishes in its lumen. The sequential addition of sugars to dolichol pyrophosphate produces dolichol-linked oligosaccharides containing fourteen sugars, including two GlcNAcs, nine mannoses and three glucoses. Once assembled, the oligosaccharide is transferred from the lipid to nascent proteins by oligosaccharyltransferases. In the lumen of the endoplasmic reticulum, adds the first dolichyl beta-D-mannosyl phosphate derived mannose in an alpha-1,3 linkage to Man(5)GlcNAc(2)-PP-dolichol to produce Man(6)GlcNAc(2)-PP-dolichol.</text>
</comment>
<dbReference type="RefSeq" id="XP_002584563.1">
    <property type="nucleotide sequence ID" value="XM_002584517.1"/>
</dbReference>
<evidence type="ECO:0000256" key="5">
    <source>
        <dbReference type="ARBA" id="ARBA00022676"/>
    </source>
</evidence>
<evidence type="ECO:0000256" key="1">
    <source>
        <dbReference type="ARBA" id="ARBA00004477"/>
    </source>
</evidence>
<evidence type="ECO:0000256" key="8">
    <source>
        <dbReference type="ARBA" id="ARBA00022824"/>
    </source>
</evidence>
<reference evidence="17" key="1">
    <citation type="journal article" date="2009" name="Genome Res.">
        <title>Comparative genomic analyses of the human fungal pathogens Coccidioides and their relatives.</title>
        <authorList>
            <person name="Sharpton T.J."/>
            <person name="Stajich J.E."/>
            <person name="Rounsley S.D."/>
            <person name="Gardner M.J."/>
            <person name="Wortman J.R."/>
            <person name="Jordar V.S."/>
            <person name="Maiti R."/>
            <person name="Kodira C.D."/>
            <person name="Neafsey D.E."/>
            <person name="Zeng Q."/>
            <person name="Hung C.-Y."/>
            <person name="McMahan C."/>
            <person name="Muszewska A."/>
            <person name="Grynberg M."/>
            <person name="Mandel M.A."/>
            <person name="Kellner E.M."/>
            <person name="Barker B.M."/>
            <person name="Galgiani J.N."/>
            <person name="Orbach M.J."/>
            <person name="Kirkland T.N."/>
            <person name="Cole G.T."/>
            <person name="Henn M.R."/>
            <person name="Birren B.W."/>
            <person name="Taylor J.W."/>
        </authorList>
    </citation>
    <scope>NUCLEOTIDE SEQUENCE [LARGE SCALE GENOMIC DNA]</scope>
    <source>
        <strain evidence="17">UAMH 1704</strain>
    </source>
</reference>
<keyword evidence="17" id="KW-1185">Reference proteome</keyword>
<comment type="catalytic activity">
    <reaction evidence="12 14">
        <text>an alpha-D-Man-(1-&gt;2)-alpha-D-Man-(1-&gt;2)-alpha-D-Man-(1-&gt;3)-[alpha-D-Man-(1-&gt;6)]-beta-D-Man-(1-&gt;4)-beta-D-GlcNAc-(1-&gt;4)-alpha-D-GlcNAc-diphospho-di-trans,poly-cis-dolichol + a di-trans,poly-cis-dolichyl beta-D-mannosyl phosphate = an alpha-D-Man-(1-&gt;2)-alpha-D-Man-(1-&gt;2)-alpha-D-Man-(1-&gt;3)-[alpha-D-Man-(1-&gt;3)-alpha-D-Man-(1-&gt;6)]-beta-D-Man-(1-&gt;4)-beta-D-GlcNAc-(1-&gt;4)-alpha-D-GlcNAc-diphospho-di-trans,poly-cis-dolichol + a di-trans,poly-cis-dolichyl phosphate + H(+)</text>
        <dbReference type="Rhea" id="RHEA:29527"/>
        <dbReference type="Rhea" id="RHEA-COMP:19498"/>
        <dbReference type="Rhea" id="RHEA-COMP:19501"/>
        <dbReference type="Rhea" id="RHEA-COMP:19516"/>
        <dbReference type="Rhea" id="RHEA-COMP:19517"/>
        <dbReference type="ChEBI" id="CHEBI:15378"/>
        <dbReference type="ChEBI" id="CHEBI:57683"/>
        <dbReference type="ChEBI" id="CHEBI:58211"/>
        <dbReference type="ChEBI" id="CHEBI:132515"/>
        <dbReference type="ChEBI" id="CHEBI:132516"/>
        <dbReference type="EC" id="2.4.1.258"/>
    </reaction>
    <physiologicalReaction direction="left-to-right" evidence="12 14">
        <dbReference type="Rhea" id="RHEA:29528"/>
    </physiologicalReaction>
</comment>
<evidence type="ECO:0000256" key="9">
    <source>
        <dbReference type="ARBA" id="ARBA00022989"/>
    </source>
</evidence>
<dbReference type="eggNOG" id="KOG2762">
    <property type="taxonomic scope" value="Eukaryota"/>
</dbReference>
<dbReference type="KEGG" id="ure:UREG_05252"/>
<dbReference type="EMBL" id="CH476617">
    <property type="protein sequence ID" value="EEP80410.1"/>
    <property type="molecule type" value="Genomic_DNA"/>
</dbReference>
<dbReference type="PANTHER" id="PTHR12646">
    <property type="entry name" value="NOT56 - RELATED"/>
    <property type="match status" value="1"/>
</dbReference>
<evidence type="ECO:0000256" key="10">
    <source>
        <dbReference type="ARBA" id="ARBA00023136"/>
    </source>
</evidence>
<dbReference type="STRING" id="336963.C4JS13"/>
<evidence type="ECO:0000256" key="15">
    <source>
        <dbReference type="SAM" id="MobiDB-lite"/>
    </source>
</evidence>
<dbReference type="InParanoid" id="C4JS13"/>
<dbReference type="UniPathway" id="UPA00378"/>
<dbReference type="OrthoDB" id="20028at2759"/>
<feature type="transmembrane region" description="Helical" evidence="14">
    <location>
        <begin position="100"/>
        <end position="121"/>
    </location>
</feature>